<gene>
    <name evidence="3" type="ORF">NSPZN2_10314</name>
</gene>
<protein>
    <recommendedName>
        <fullName evidence="5">Porin</fullName>
    </recommendedName>
</protein>
<comment type="caution">
    <text evidence="3">The sequence shown here is derived from an EMBL/GenBank/DDBJ whole genome shotgun (WGS) entry which is preliminary data.</text>
</comment>
<dbReference type="SUPFAM" id="SSF56935">
    <property type="entry name" value="Porins"/>
    <property type="match status" value="1"/>
</dbReference>
<evidence type="ECO:0000313" key="4">
    <source>
        <dbReference type="Proteomes" id="UP000675880"/>
    </source>
</evidence>
<sequence>MMRTQASLWMVFLSALIVTNALADDESVETRMRKLEQRLQELEQHNRQLQRALPPAESPESDTPPDSSGSPAGAVLPDIARDSRQKKQAPLSFGTSGSGTMIYAKPFVNAPKAFVGGYFDLQYRNHRKDVIDNGAGAAGSNPGIGSTNSSFDQQRFVPFIYADITEHVKFASELEIEHGIREGTETEVSLEFAHVDYLIHEPINLRAGIILLPVGKFNLLHDSPLNDLTDRPLVNQLIIPTTMSEAGAGFYGTFYPGRSGKMDYEFYVTQGPNGYQPDGTARIGEASGLKNSRQRKSLTDDGFDNNRGKAVVGRVAYSPVLGVEIAGSGYHGTYDPESKRSLSIFVLDWTLQRGPFELIGEAAWAYVKNNSRNLDGSPAIDPDTGRLRPQRMNGYYIQGNYHFMPEMLRRMLPRRFSEGSTLTAVVRWDKIDTNRDAIGGFGDLEQLSLGLNFRPIEDTVFKVSYQFGMRAFNPNTSQRIHDDAVVVSAATYF</sequence>
<evidence type="ECO:0000313" key="3">
    <source>
        <dbReference type="EMBL" id="CAE6692975.1"/>
    </source>
</evidence>
<dbReference type="InterPro" id="IPR023614">
    <property type="entry name" value="Porin_dom_sf"/>
</dbReference>
<evidence type="ECO:0000256" key="2">
    <source>
        <dbReference type="SAM" id="SignalP"/>
    </source>
</evidence>
<evidence type="ECO:0008006" key="5">
    <source>
        <dbReference type="Google" id="ProtNLM"/>
    </source>
</evidence>
<dbReference type="EMBL" id="CAJNBJ010000001">
    <property type="protein sequence ID" value="CAE6692975.1"/>
    <property type="molecule type" value="Genomic_DNA"/>
</dbReference>
<feature type="compositionally biased region" description="Low complexity" evidence="1">
    <location>
        <begin position="64"/>
        <end position="73"/>
    </location>
</feature>
<keyword evidence="4" id="KW-1185">Reference proteome</keyword>
<reference evidence="3 4" key="1">
    <citation type="submission" date="2021-02" db="EMBL/GenBank/DDBJ databases">
        <authorList>
            <person name="Han P."/>
        </authorList>
    </citation>
    <scope>NUCLEOTIDE SEQUENCE [LARGE SCALE GENOMIC DNA]</scope>
    <source>
        <strain evidence="3">Candidatus Nitrospira sp. ZN2</strain>
    </source>
</reference>
<feature type="chain" id="PRO_5045278910" description="Porin" evidence="2">
    <location>
        <begin position="24"/>
        <end position="493"/>
    </location>
</feature>
<accession>A0ABM8QEI0</accession>
<dbReference type="Gene3D" id="2.40.160.10">
    <property type="entry name" value="Porin"/>
    <property type="match status" value="1"/>
</dbReference>
<feature type="signal peptide" evidence="2">
    <location>
        <begin position="1"/>
        <end position="23"/>
    </location>
</feature>
<feature type="region of interest" description="Disordered" evidence="1">
    <location>
        <begin position="45"/>
        <end position="95"/>
    </location>
</feature>
<name>A0ABM8QEI0_9BACT</name>
<evidence type="ECO:0000256" key="1">
    <source>
        <dbReference type="SAM" id="MobiDB-lite"/>
    </source>
</evidence>
<proteinExistence type="predicted"/>
<keyword evidence="2" id="KW-0732">Signal</keyword>
<dbReference type="Proteomes" id="UP000675880">
    <property type="component" value="Unassembled WGS sequence"/>
</dbReference>
<organism evidence="3 4">
    <name type="scientific">Nitrospira defluvii</name>
    <dbReference type="NCBI Taxonomy" id="330214"/>
    <lineage>
        <taxon>Bacteria</taxon>
        <taxon>Pseudomonadati</taxon>
        <taxon>Nitrospirota</taxon>
        <taxon>Nitrospiria</taxon>
        <taxon>Nitrospirales</taxon>
        <taxon>Nitrospiraceae</taxon>
        <taxon>Nitrospira</taxon>
    </lineage>
</organism>